<dbReference type="Pfam" id="PF13237">
    <property type="entry name" value="Fer4_10"/>
    <property type="match status" value="1"/>
</dbReference>
<feature type="domain" description="4Fe-4S ferredoxin-type" evidence="9">
    <location>
        <begin position="369"/>
        <end position="399"/>
    </location>
</feature>
<dbReference type="NCBIfam" id="NF003454">
    <property type="entry name" value="PRK05035.1"/>
    <property type="match status" value="1"/>
</dbReference>
<comment type="subunit">
    <text evidence="8">The complex is composed of six subunits: RnfA, RnfB, RnfC, RnfD, RnfE and RnfG.</text>
</comment>
<evidence type="ECO:0000256" key="1">
    <source>
        <dbReference type="ARBA" id="ARBA00022448"/>
    </source>
</evidence>
<dbReference type="GO" id="GO:0051539">
    <property type="term" value="F:4 iron, 4 sulfur cluster binding"/>
    <property type="evidence" value="ECO:0007669"/>
    <property type="project" value="UniProtKB-KW"/>
</dbReference>
<dbReference type="PANTHER" id="PTHR43034">
    <property type="entry name" value="ION-TRANSLOCATING OXIDOREDUCTASE COMPLEX SUBUNIT C"/>
    <property type="match status" value="1"/>
</dbReference>
<comment type="subcellular location">
    <subcellularLocation>
        <location evidence="8">Cell membrane</location>
        <topology evidence="8">Peripheral membrane protein</topology>
    </subcellularLocation>
</comment>
<evidence type="ECO:0000256" key="6">
    <source>
        <dbReference type="ARBA" id="ARBA00023004"/>
    </source>
</evidence>
<feature type="binding site" evidence="8">
    <location>
        <position position="389"/>
    </location>
    <ligand>
        <name>[4Fe-4S] cluster</name>
        <dbReference type="ChEBI" id="CHEBI:49883"/>
        <label>2</label>
    </ligand>
</feature>
<name>Q896I5_CLOTE</name>
<keyword evidence="8" id="KW-1003">Cell membrane</keyword>
<comment type="function">
    <text evidence="8">Part of a membrane-bound complex that couples electron transfer with translocation of ions across the membrane.</text>
</comment>
<feature type="binding site" evidence="8">
    <location>
        <position position="382"/>
    </location>
    <ligand>
        <name>[4Fe-4S] cluster</name>
        <dbReference type="ChEBI" id="CHEBI:49883"/>
        <label>1</label>
    </ligand>
</feature>
<accession>Q896I5</accession>
<evidence type="ECO:0000256" key="4">
    <source>
        <dbReference type="ARBA" id="ARBA00022737"/>
    </source>
</evidence>
<dbReference type="SUPFAM" id="SSF46548">
    <property type="entry name" value="alpha-helical ferredoxin"/>
    <property type="match status" value="1"/>
</dbReference>
<dbReference type="GO" id="GO:0009055">
    <property type="term" value="F:electron transfer activity"/>
    <property type="evidence" value="ECO:0007669"/>
    <property type="project" value="InterPro"/>
</dbReference>
<keyword evidence="11" id="KW-1185">Reference proteome</keyword>
<feature type="binding site" evidence="8">
    <location>
        <position position="421"/>
    </location>
    <ligand>
        <name>[4Fe-4S] cluster</name>
        <dbReference type="ChEBI" id="CHEBI:49883"/>
        <label>2</label>
    </ligand>
</feature>
<gene>
    <name evidence="8 10" type="primary">rnfC</name>
    <name evidence="10" type="ordered locus">CTC_01019</name>
</gene>
<dbReference type="AlphaFoldDB" id="Q896I5"/>
<keyword evidence="5 8" id="KW-0249">Electron transport</keyword>
<dbReference type="GO" id="GO:0022900">
    <property type="term" value="P:electron transport chain"/>
    <property type="evidence" value="ECO:0007669"/>
    <property type="project" value="UniProtKB-UniRule"/>
</dbReference>
<evidence type="ECO:0000256" key="8">
    <source>
        <dbReference type="HAMAP-Rule" id="MF_00461"/>
    </source>
</evidence>
<protein>
    <recommendedName>
        <fullName evidence="8">Ion-translocating oxidoreductase complex subunit C</fullName>
        <ecNumber evidence="8">7.-.-.-</ecNumber>
    </recommendedName>
    <alternativeName>
        <fullName evidence="8">Rnf electron transport complex subunit C</fullName>
    </alternativeName>
</protein>
<dbReference type="NCBIfam" id="TIGR01945">
    <property type="entry name" value="rnfC"/>
    <property type="match status" value="1"/>
</dbReference>
<evidence type="ECO:0000259" key="9">
    <source>
        <dbReference type="PROSITE" id="PS51379"/>
    </source>
</evidence>
<dbReference type="InterPro" id="IPR026902">
    <property type="entry name" value="RnfC_N"/>
</dbReference>
<evidence type="ECO:0000256" key="7">
    <source>
        <dbReference type="ARBA" id="ARBA00023014"/>
    </source>
</evidence>
<dbReference type="InterPro" id="IPR037225">
    <property type="entry name" value="Nuo51_FMN-bd_sf"/>
</dbReference>
<dbReference type="PROSITE" id="PS51379">
    <property type="entry name" value="4FE4S_FER_2"/>
    <property type="match status" value="2"/>
</dbReference>
<keyword evidence="8" id="KW-0472">Membrane</keyword>
<comment type="similarity">
    <text evidence="8">Belongs to the 4Fe4S bacterial-type ferredoxin family. RnfC subfamily.</text>
</comment>
<dbReference type="InterPro" id="IPR019554">
    <property type="entry name" value="Soluble_ligand-bd"/>
</dbReference>
<feature type="binding site" evidence="8">
    <location>
        <position position="385"/>
    </location>
    <ligand>
        <name>[4Fe-4S] cluster</name>
        <dbReference type="ChEBI" id="CHEBI:49883"/>
        <label>1</label>
    </ligand>
</feature>
<dbReference type="InterPro" id="IPR017896">
    <property type="entry name" value="4Fe4S_Fe-S-bd"/>
</dbReference>
<keyword evidence="1 8" id="KW-0813">Transport</keyword>
<dbReference type="PANTHER" id="PTHR43034:SF2">
    <property type="entry name" value="ION-TRANSLOCATING OXIDOREDUCTASE COMPLEX SUBUNIT C"/>
    <property type="match status" value="1"/>
</dbReference>
<sequence length="449" mass="49052">MQLIKCKLRDRRVFMEILTFKNGVHPPHGKHYSENKAIEEYLPEGDIVIPMSQHIGAPAEPIVKKGDRVLVGQKIGEAKGFISANVHASVSGTVKNVSEITQFNGAKCKAVIIENDGQYEEVETQKRDYTKLSNEEIINIVKEAGIVGMGGATFPTNVKLTPPPDKKIEYIVVNAAECEPYLTCDHRMMLEHSKEIIKGLKVILKLFPNAKGLIGIEDNKPNAIKAMKEAASGEERIEVKSVKTKYPQGAEKQLIYALIGKEVPSGGLPADAGCIVQNVDTVYEIYNAVVNGKALVSRVVTVTGDAIKEPKNIRFRIGTSVKELVEAAGGFLEEPYKVISGGPMMGIAMYSLDVPAAKGTSGILCLTKKVAEIEDESNCINCGKCVQVCPMNLIPTKLAVASSIRNYDMFNEFNGRDCIECGCCSFICPARRHLLQRIRSGKKAASRKK</sequence>
<feature type="binding site" evidence="8">
    <location>
        <position position="424"/>
    </location>
    <ligand>
        <name>[4Fe-4S] cluster</name>
        <dbReference type="ChEBI" id="CHEBI:49883"/>
        <label>2</label>
    </ligand>
</feature>
<organism evidence="10 11">
    <name type="scientific">Clostridium tetani (strain Massachusetts / E88)</name>
    <dbReference type="NCBI Taxonomy" id="212717"/>
    <lineage>
        <taxon>Bacteria</taxon>
        <taxon>Bacillati</taxon>
        <taxon>Bacillota</taxon>
        <taxon>Clostridia</taxon>
        <taxon>Eubacteriales</taxon>
        <taxon>Clostridiaceae</taxon>
        <taxon>Clostridium</taxon>
    </lineage>
</organism>
<dbReference type="Gene3D" id="3.40.50.11540">
    <property type="entry name" value="NADH-ubiquinone oxidoreductase 51kDa subunit"/>
    <property type="match status" value="1"/>
</dbReference>
<keyword evidence="7 8" id="KW-0411">Iron-sulfur</keyword>
<dbReference type="Gene3D" id="3.10.20.600">
    <property type="match status" value="1"/>
</dbReference>
<proteinExistence type="inferred from homology"/>
<dbReference type="Pfam" id="PF01512">
    <property type="entry name" value="Complex1_51K"/>
    <property type="match status" value="1"/>
</dbReference>
<feature type="binding site" evidence="8">
    <location>
        <position position="379"/>
    </location>
    <ligand>
        <name>[4Fe-4S] cluster</name>
        <dbReference type="ChEBI" id="CHEBI:49883"/>
        <label>1</label>
    </ligand>
</feature>
<dbReference type="HOGENOM" id="CLU_010808_6_0_9"/>
<dbReference type="PROSITE" id="PS00198">
    <property type="entry name" value="4FE4S_FER_1"/>
    <property type="match status" value="2"/>
</dbReference>
<comment type="cofactor">
    <cofactor evidence="8">
        <name>[4Fe-4S] cluster</name>
        <dbReference type="ChEBI" id="CHEBI:49883"/>
    </cofactor>
    <text evidence="8">Binds 2 [4Fe-4S] clusters per subunit.</text>
</comment>
<dbReference type="GO" id="GO:0005886">
    <property type="term" value="C:plasma membrane"/>
    <property type="evidence" value="ECO:0007669"/>
    <property type="project" value="UniProtKB-SubCell"/>
</dbReference>
<dbReference type="EC" id="7.-.-.-" evidence="8"/>
<reference evidence="10 11" key="1">
    <citation type="journal article" date="2003" name="Proc. Natl. Acad. Sci. U.S.A.">
        <title>The genome sequence of Clostridium tetani, the causative agent of tetanus disease.</title>
        <authorList>
            <person name="Brueggemann H."/>
            <person name="Baumer S."/>
            <person name="Fricke W.F."/>
            <person name="Wiezer A."/>
            <person name="Liesegang H."/>
            <person name="Decker I."/>
            <person name="Herzberg C."/>
            <person name="Martinez-Arias R."/>
            <person name="Merkl R."/>
            <person name="Henne A."/>
            <person name="Gottschalk G."/>
        </authorList>
    </citation>
    <scope>NUCLEOTIDE SEQUENCE [LARGE SCALE GENOMIC DNA]</scope>
    <source>
        <strain evidence="11">Massachusetts / E88</strain>
    </source>
</reference>
<evidence type="ECO:0000256" key="5">
    <source>
        <dbReference type="ARBA" id="ARBA00022982"/>
    </source>
</evidence>
<dbReference type="STRING" id="212717.CTC_01019"/>
<keyword evidence="6 8" id="KW-0408">Iron</keyword>
<dbReference type="HAMAP" id="MF_00461">
    <property type="entry name" value="RsxC_RnfC"/>
    <property type="match status" value="1"/>
</dbReference>
<evidence type="ECO:0000256" key="3">
    <source>
        <dbReference type="ARBA" id="ARBA00022723"/>
    </source>
</evidence>
<dbReference type="InterPro" id="IPR017900">
    <property type="entry name" value="4Fe4S_Fe_S_CS"/>
</dbReference>
<keyword evidence="3 8" id="KW-0479">Metal-binding</keyword>
<dbReference type="Proteomes" id="UP000001412">
    <property type="component" value="Chromosome"/>
</dbReference>
<keyword evidence="8" id="KW-1278">Translocase</keyword>
<dbReference type="GO" id="GO:0046872">
    <property type="term" value="F:metal ion binding"/>
    <property type="evidence" value="ECO:0007669"/>
    <property type="project" value="UniProtKB-KW"/>
</dbReference>
<evidence type="ECO:0000313" key="11">
    <source>
        <dbReference type="Proteomes" id="UP000001412"/>
    </source>
</evidence>
<evidence type="ECO:0000313" key="10">
    <source>
        <dbReference type="EMBL" id="AAO35605.1"/>
    </source>
</evidence>
<keyword evidence="2 8" id="KW-0004">4Fe-4S</keyword>
<dbReference type="Pfam" id="PF13375">
    <property type="entry name" value="RnfC_N"/>
    <property type="match status" value="1"/>
</dbReference>
<feature type="domain" description="4Fe-4S ferredoxin-type" evidence="9">
    <location>
        <begin position="409"/>
        <end position="438"/>
    </location>
</feature>
<feature type="binding site" evidence="8">
    <location>
        <position position="418"/>
    </location>
    <ligand>
        <name>[4Fe-4S] cluster</name>
        <dbReference type="ChEBI" id="CHEBI:49883"/>
        <label>2</label>
    </ligand>
</feature>
<dbReference type="Pfam" id="PF10531">
    <property type="entry name" value="SLBB"/>
    <property type="match status" value="1"/>
</dbReference>
<dbReference type="InterPro" id="IPR011538">
    <property type="entry name" value="Nuo51_FMN-bd"/>
</dbReference>
<evidence type="ECO:0000256" key="2">
    <source>
        <dbReference type="ARBA" id="ARBA00022485"/>
    </source>
</evidence>
<feature type="binding site" evidence="8">
    <location>
        <position position="428"/>
    </location>
    <ligand>
        <name>[4Fe-4S] cluster</name>
        <dbReference type="ChEBI" id="CHEBI:49883"/>
        <label>1</label>
    </ligand>
</feature>
<dbReference type="EMBL" id="AE015927">
    <property type="protein sequence ID" value="AAO35605.1"/>
    <property type="molecule type" value="Genomic_DNA"/>
</dbReference>
<keyword evidence="4 8" id="KW-0677">Repeat</keyword>
<dbReference type="SUPFAM" id="SSF142019">
    <property type="entry name" value="Nqo1 FMN-binding domain-like"/>
    <property type="match status" value="1"/>
</dbReference>
<dbReference type="KEGG" id="ctc:CTC_01019"/>
<dbReference type="InterPro" id="IPR010208">
    <property type="entry name" value="Ion_transpt_RnfC/RsxC"/>
</dbReference>
<dbReference type="Gene3D" id="3.30.70.20">
    <property type="match status" value="1"/>
</dbReference>